<evidence type="ECO:0000259" key="5">
    <source>
        <dbReference type="PROSITE" id="PS01124"/>
    </source>
</evidence>
<dbReference type="Pfam" id="PF12833">
    <property type="entry name" value="HTH_18"/>
    <property type="match status" value="1"/>
</dbReference>
<feature type="domain" description="HTH araC/xylS-type" evidence="5">
    <location>
        <begin position="327"/>
        <end position="428"/>
    </location>
</feature>
<dbReference type="PANTHER" id="PTHR47894">
    <property type="entry name" value="HTH-TYPE TRANSCRIPTIONAL REGULATOR GADX"/>
    <property type="match status" value="1"/>
</dbReference>
<dbReference type="PROSITE" id="PS01124">
    <property type="entry name" value="HTH_ARAC_FAMILY_2"/>
    <property type="match status" value="1"/>
</dbReference>
<evidence type="ECO:0000256" key="1">
    <source>
        <dbReference type="ARBA" id="ARBA00023015"/>
    </source>
</evidence>
<reference evidence="6 7" key="1">
    <citation type="submission" date="2019-12" db="EMBL/GenBank/DDBJ databases">
        <title>Comparative genomics gives insights into the taxonomy of the Azoarcus-Aromatoleum group and reveals separate origins of nif in the plant-associated Azoarcus and non-plant-associated Aromatoleum sub-groups.</title>
        <authorList>
            <person name="Lafos M."/>
            <person name="Maluk M."/>
            <person name="Batista M."/>
            <person name="Junghare M."/>
            <person name="Carmona M."/>
            <person name="Faoro H."/>
            <person name="Cruz L.M."/>
            <person name="Battistoni F."/>
            <person name="De Souza E."/>
            <person name="Pedrosa F."/>
            <person name="Chen W.-M."/>
            <person name="Poole P.S."/>
            <person name="Dixon R.A."/>
            <person name="James E.K."/>
        </authorList>
    </citation>
    <scope>NUCLEOTIDE SEQUENCE [LARGE SCALE GENOMIC DNA]</scope>
    <source>
        <strain evidence="6 7">22Lin</strain>
    </source>
</reference>
<dbReference type="SMART" id="SM00342">
    <property type="entry name" value="HTH_ARAC"/>
    <property type="match status" value="1"/>
</dbReference>
<feature type="region of interest" description="Disordered" evidence="4">
    <location>
        <begin position="72"/>
        <end position="94"/>
    </location>
</feature>
<evidence type="ECO:0000256" key="2">
    <source>
        <dbReference type="ARBA" id="ARBA00023125"/>
    </source>
</evidence>
<dbReference type="Proteomes" id="UP000648984">
    <property type="component" value="Unassembled WGS sequence"/>
</dbReference>
<name>A0ABX1QG27_9RHOO</name>
<gene>
    <name evidence="6" type="ORF">GPA25_17005</name>
</gene>
<proteinExistence type="predicted"/>
<dbReference type="Pfam" id="PF12625">
    <property type="entry name" value="Arabinose_bd"/>
    <property type="match status" value="1"/>
</dbReference>
<comment type="caution">
    <text evidence="6">The sequence shown here is derived from an EMBL/GenBank/DDBJ whole genome shotgun (WGS) entry which is preliminary data.</text>
</comment>
<dbReference type="EMBL" id="WTVQ01000033">
    <property type="protein sequence ID" value="NMG76460.1"/>
    <property type="molecule type" value="Genomic_DNA"/>
</dbReference>
<evidence type="ECO:0000313" key="6">
    <source>
        <dbReference type="EMBL" id="NMG76460.1"/>
    </source>
</evidence>
<organism evidence="6 7">
    <name type="scientific">Aromatoleum diolicum</name>
    <dbReference type="NCBI Taxonomy" id="75796"/>
    <lineage>
        <taxon>Bacteria</taxon>
        <taxon>Pseudomonadati</taxon>
        <taxon>Pseudomonadota</taxon>
        <taxon>Betaproteobacteria</taxon>
        <taxon>Rhodocyclales</taxon>
        <taxon>Rhodocyclaceae</taxon>
        <taxon>Aromatoleum</taxon>
    </lineage>
</organism>
<evidence type="ECO:0000313" key="7">
    <source>
        <dbReference type="Proteomes" id="UP000648984"/>
    </source>
</evidence>
<protein>
    <submittedName>
        <fullName evidence="6">Helix-turn-helix domain-containing protein</fullName>
    </submittedName>
</protein>
<evidence type="ECO:0000256" key="4">
    <source>
        <dbReference type="SAM" id="MobiDB-lite"/>
    </source>
</evidence>
<dbReference type="InterPro" id="IPR032687">
    <property type="entry name" value="AraC-type_N"/>
</dbReference>
<keyword evidence="1" id="KW-0805">Transcription regulation</keyword>
<dbReference type="InterPro" id="IPR009057">
    <property type="entry name" value="Homeodomain-like_sf"/>
</dbReference>
<dbReference type="PANTHER" id="PTHR47894:SF1">
    <property type="entry name" value="HTH-TYPE TRANSCRIPTIONAL REGULATOR VQSM"/>
    <property type="match status" value="1"/>
</dbReference>
<keyword evidence="3" id="KW-0804">Transcription</keyword>
<dbReference type="Gene3D" id="1.10.10.60">
    <property type="entry name" value="Homeodomain-like"/>
    <property type="match status" value="1"/>
</dbReference>
<dbReference type="SUPFAM" id="SSF46689">
    <property type="entry name" value="Homeodomain-like"/>
    <property type="match status" value="1"/>
</dbReference>
<accession>A0ABX1QG27</accession>
<keyword evidence="7" id="KW-1185">Reference proteome</keyword>
<keyword evidence="2" id="KW-0238">DNA-binding</keyword>
<sequence>MHVPWRGPAGFAAFQSSHVPKRVSRLGPHSCTHRAGTHRSIALLHGPGGTGDTGQAFNAIRRCPDSGFVRRLPHPAHSGAGPQREPRRAAADMEGASMTDLKPTGKLDFYLERMASRGIGPARILAGTGLQADQRTEGGLQPHPPQYRRIILNMLELTRNPWLGIALGEEFKISHLGILGYAVLSASTLKDSRELYDRYRALNEHIFSTTNYIKHGRWFSEIQDVYRLGEVMRFAVEEFVSQTMQLASTLTNRPFPILELHLTYPQPADVTPYIRRFNCPVYFNQARNIVVFDINRLQDPISLSNPEVFKLCSRQCEMLAASRRDTSRLSEQIRNHLVSHPGTFPTLEEMAEHLHIGARTLRRRLVEEDQSYQRILDDTRKELAIQYLQHTRLTPKEIGYMLGYSSVSNFRRAFKAWTNQTLSDVRLTHA</sequence>
<evidence type="ECO:0000256" key="3">
    <source>
        <dbReference type="ARBA" id="ARBA00023163"/>
    </source>
</evidence>
<dbReference type="InterPro" id="IPR018060">
    <property type="entry name" value="HTH_AraC"/>
</dbReference>